<proteinExistence type="predicted"/>
<accession>A0A916UWS2</accession>
<evidence type="ECO:0000313" key="3">
    <source>
        <dbReference type="Proteomes" id="UP000637423"/>
    </source>
</evidence>
<evidence type="ECO:0008006" key="4">
    <source>
        <dbReference type="Google" id="ProtNLM"/>
    </source>
</evidence>
<reference evidence="2" key="1">
    <citation type="journal article" date="2014" name="Int. J. Syst. Evol. Microbiol.">
        <title>Complete genome sequence of Corynebacterium casei LMG S-19264T (=DSM 44701T), isolated from a smear-ripened cheese.</title>
        <authorList>
            <consortium name="US DOE Joint Genome Institute (JGI-PGF)"/>
            <person name="Walter F."/>
            <person name="Albersmeier A."/>
            <person name="Kalinowski J."/>
            <person name="Ruckert C."/>
        </authorList>
    </citation>
    <scope>NUCLEOTIDE SEQUENCE</scope>
    <source>
        <strain evidence="2">CGMCC 1.10998</strain>
    </source>
</reference>
<protein>
    <recommendedName>
        <fullName evidence="4">Peptidase inhibitor family I36</fullName>
    </recommendedName>
</protein>
<organism evidence="2 3">
    <name type="scientific">Undibacterium terreum</name>
    <dbReference type="NCBI Taxonomy" id="1224302"/>
    <lineage>
        <taxon>Bacteria</taxon>
        <taxon>Pseudomonadati</taxon>
        <taxon>Pseudomonadota</taxon>
        <taxon>Betaproteobacteria</taxon>
        <taxon>Burkholderiales</taxon>
        <taxon>Oxalobacteraceae</taxon>
        <taxon>Undibacterium</taxon>
    </lineage>
</organism>
<dbReference type="Proteomes" id="UP000637423">
    <property type="component" value="Unassembled WGS sequence"/>
</dbReference>
<keyword evidence="1" id="KW-0732">Signal</keyword>
<dbReference type="AlphaFoldDB" id="A0A916UWS2"/>
<feature type="chain" id="PRO_5037586723" description="Peptidase inhibitor family I36" evidence="1">
    <location>
        <begin position="21"/>
        <end position="110"/>
    </location>
</feature>
<feature type="signal peptide" evidence="1">
    <location>
        <begin position="1"/>
        <end position="20"/>
    </location>
</feature>
<gene>
    <name evidence="2" type="ORF">GCM10011396_43470</name>
</gene>
<sequence length="110" mass="11398">MKPGLVLLASLISLSLSAGAANAVPAAPASGQAEAPNVFKNIDRCTSAGCVITCKNNLGAWERIDQAAESVTTINYPNGNVRFLLDDGVKGKRTLVYGPNNLACTITGHQ</sequence>
<dbReference type="RefSeq" id="WP_188568229.1">
    <property type="nucleotide sequence ID" value="NZ_BMED01000005.1"/>
</dbReference>
<reference evidence="2" key="2">
    <citation type="submission" date="2020-09" db="EMBL/GenBank/DDBJ databases">
        <authorList>
            <person name="Sun Q."/>
            <person name="Zhou Y."/>
        </authorList>
    </citation>
    <scope>NUCLEOTIDE SEQUENCE</scope>
    <source>
        <strain evidence="2">CGMCC 1.10998</strain>
    </source>
</reference>
<evidence type="ECO:0000256" key="1">
    <source>
        <dbReference type="SAM" id="SignalP"/>
    </source>
</evidence>
<name>A0A916UWS2_9BURK</name>
<dbReference type="EMBL" id="BMED01000005">
    <property type="protein sequence ID" value="GGC91498.1"/>
    <property type="molecule type" value="Genomic_DNA"/>
</dbReference>
<evidence type="ECO:0000313" key="2">
    <source>
        <dbReference type="EMBL" id="GGC91498.1"/>
    </source>
</evidence>
<comment type="caution">
    <text evidence="2">The sequence shown here is derived from an EMBL/GenBank/DDBJ whole genome shotgun (WGS) entry which is preliminary data.</text>
</comment>
<keyword evidence="3" id="KW-1185">Reference proteome</keyword>